<evidence type="ECO:0000313" key="2">
    <source>
        <dbReference type="EMBL" id="CAF1392532.1"/>
    </source>
</evidence>
<dbReference type="Proteomes" id="UP000663829">
    <property type="component" value="Unassembled WGS sequence"/>
</dbReference>
<reference evidence="3" key="1">
    <citation type="submission" date="2021-02" db="EMBL/GenBank/DDBJ databases">
        <authorList>
            <person name="Nowell W R."/>
        </authorList>
    </citation>
    <scope>NUCLEOTIDE SEQUENCE</scope>
</reference>
<accession>A0A815VHN3</accession>
<dbReference type="EMBL" id="CAJNOQ010024743">
    <property type="protein sequence ID" value="CAF1530605.1"/>
    <property type="molecule type" value="Genomic_DNA"/>
</dbReference>
<gene>
    <name evidence="3" type="ORF">GPM918_LOCUS38029</name>
    <name evidence="2" type="ORF">OVA965_LOCUS32645</name>
    <name evidence="5" type="ORF">SRO942_LOCUS38822</name>
    <name evidence="4" type="ORF">TMI583_LOCUS33517</name>
</gene>
<sequence>MVTMGNIDISNNESTNCGVCHGINSCCNNCQDVIDVYKQKRWTLNPNKVEQCQKNCHGIYFKSEWNNNDNDLYVPELNSTIDDCCSRCKNETKCQGFVYDSEEKKCSIKQLITNKNGSFNQFAMSAQIYATNILMHDDDFLVGVCNTTVGDEYSLTITEQSRIEANNHLGLNRCQYLEKMSVRNIIDNDLTTKYLNFGNGIPSDTVGVGTGFVVVLSSGLSVLTGVQFATGSNMAAKDPLTITIECSNATTSLENGIQWRLIYEGSNGCGAQQNIGRQIYCPIQDIQTNVSCRSYRLLIQSQRGIATNIQYSEAHLLGYFIK</sequence>
<name>A0A815VHN3_9BILA</name>
<keyword evidence="6" id="KW-1185">Reference proteome</keyword>
<dbReference type="EMBL" id="CAJOBC010090324">
    <property type="protein sequence ID" value="CAF4389856.1"/>
    <property type="molecule type" value="Genomic_DNA"/>
</dbReference>
<evidence type="ECO:0000313" key="4">
    <source>
        <dbReference type="EMBL" id="CAF4200244.1"/>
    </source>
</evidence>
<comment type="caution">
    <text evidence="3">The sequence shown here is derived from an EMBL/GenBank/DDBJ whole genome shotgun (WGS) entry which is preliminary data.</text>
</comment>
<dbReference type="EMBL" id="CAJNOK010025646">
    <property type="protein sequence ID" value="CAF1392532.1"/>
    <property type="molecule type" value="Genomic_DNA"/>
</dbReference>
<dbReference type="Proteomes" id="UP000677228">
    <property type="component" value="Unassembled WGS sequence"/>
</dbReference>
<dbReference type="EMBL" id="CAJOBA010047362">
    <property type="protein sequence ID" value="CAF4200244.1"/>
    <property type="molecule type" value="Genomic_DNA"/>
</dbReference>
<organism evidence="3 6">
    <name type="scientific">Didymodactylos carnosus</name>
    <dbReference type="NCBI Taxonomy" id="1234261"/>
    <lineage>
        <taxon>Eukaryota</taxon>
        <taxon>Metazoa</taxon>
        <taxon>Spiralia</taxon>
        <taxon>Gnathifera</taxon>
        <taxon>Rotifera</taxon>
        <taxon>Eurotatoria</taxon>
        <taxon>Bdelloidea</taxon>
        <taxon>Philodinida</taxon>
        <taxon>Philodinidae</taxon>
        <taxon>Didymodactylos</taxon>
    </lineage>
</organism>
<dbReference type="Pfam" id="PF00024">
    <property type="entry name" value="PAN_1"/>
    <property type="match status" value="1"/>
</dbReference>
<dbReference type="PROSITE" id="PS50948">
    <property type="entry name" value="PAN"/>
    <property type="match status" value="1"/>
</dbReference>
<dbReference type="Proteomes" id="UP000682733">
    <property type="component" value="Unassembled WGS sequence"/>
</dbReference>
<dbReference type="AlphaFoldDB" id="A0A815VHN3"/>
<dbReference type="Gene3D" id="3.50.4.10">
    <property type="entry name" value="Hepatocyte Growth Factor"/>
    <property type="match status" value="1"/>
</dbReference>
<dbReference type="InterPro" id="IPR003609">
    <property type="entry name" value="Pan_app"/>
</dbReference>
<evidence type="ECO:0000313" key="6">
    <source>
        <dbReference type="Proteomes" id="UP000663829"/>
    </source>
</evidence>
<feature type="domain" description="Apple" evidence="1">
    <location>
        <begin position="52"/>
        <end position="126"/>
    </location>
</feature>
<evidence type="ECO:0000313" key="5">
    <source>
        <dbReference type="EMBL" id="CAF4389856.1"/>
    </source>
</evidence>
<dbReference type="InterPro" id="IPR012936">
    <property type="entry name" value="Erv_C"/>
</dbReference>
<evidence type="ECO:0000259" key="1">
    <source>
        <dbReference type="PROSITE" id="PS50948"/>
    </source>
</evidence>
<dbReference type="Pfam" id="PF07970">
    <property type="entry name" value="COPIIcoated_ERV"/>
    <property type="match status" value="1"/>
</dbReference>
<proteinExistence type="predicted"/>
<dbReference type="OrthoDB" id="10048451at2759"/>
<evidence type="ECO:0000313" key="3">
    <source>
        <dbReference type="EMBL" id="CAF1530605.1"/>
    </source>
</evidence>
<dbReference type="Proteomes" id="UP000681722">
    <property type="component" value="Unassembled WGS sequence"/>
</dbReference>
<protein>
    <recommendedName>
        <fullName evidence="1">Apple domain-containing protein</fullName>
    </recommendedName>
</protein>